<dbReference type="Proteomes" id="UP001472677">
    <property type="component" value="Unassembled WGS sequence"/>
</dbReference>
<sequence length="177" mass="20085">MPPACFKFECPRFRIWGTKGRSWPPIFMPRMGLMLETVRLFSYIRLLFLVPIRKESSTVKGFLDWYYWLVHLLGGTTPTYSVLRPYYPVLETELRHIPSLLRVWFGFSFCRCFSRSKYQAGAFFPAVSDIAMASKQANSLVGVPAIVVSPLGLPFAFILSAVGCFVAGWMACFRASG</sequence>
<keyword evidence="1" id="KW-0472">Membrane</keyword>
<accession>A0ABR2AXW4</accession>
<keyword evidence="1" id="KW-1133">Transmembrane helix</keyword>
<evidence type="ECO:0000313" key="3">
    <source>
        <dbReference type="Proteomes" id="UP001472677"/>
    </source>
</evidence>
<keyword evidence="3" id="KW-1185">Reference proteome</keyword>
<reference evidence="2 3" key="1">
    <citation type="journal article" date="2024" name="G3 (Bethesda)">
        <title>Genome assembly of Hibiscus sabdariffa L. provides insights into metabolisms of medicinal natural products.</title>
        <authorList>
            <person name="Kim T."/>
        </authorList>
    </citation>
    <scope>NUCLEOTIDE SEQUENCE [LARGE SCALE GENOMIC DNA]</scope>
    <source>
        <strain evidence="2">TK-2024</strain>
        <tissue evidence="2">Old leaves</tissue>
    </source>
</reference>
<comment type="caution">
    <text evidence="2">The sequence shown here is derived from an EMBL/GenBank/DDBJ whole genome shotgun (WGS) entry which is preliminary data.</text>
</comment>
<proteinExistence type="predicted"/>
<keyword evidence="1" id="KW-0812">Transmembrane</keyword>
<gene>
    <name evidence="2" type="ORF">V6N12_075970</name>
</gene>
<protein>
    <submittedName>
        <fullName evidence="2">Uncharacterized protein</fullName>
    </submittedName>
</protein>
<name>A0ABR2AXW4_9ROSI</name>
<feature type="transmembrane region" description="Helical" evidence="1">
    <location>
        <begin position="151"/>
        <end position="173"/>
    </location>
</feature>
<organism evidence="2 3">
    <name type="scientific">Hibiscus sabdariffa</name>
    <name type="common">roselle</name>
    <dbReference type="NCBI Taxonomy" id="183260"/>
    <lineage>
        <taxon>Eukaryota</taxon>
        <taxon>Viridiplantae</taxon>
        <taxon>Streptophyta</taxon>
        <taxon>Embryophyta</taxon>
        <taxon>Tracheophyta</taxon>
        <taxon>Spermatophyta</taxon>
        <taxon>Magnoliopsida</taxon>
        <taxon>eudicotyledons</taxon>
        <taxon>Gunneridae</taxon>
        <taxon>Pentapetalae</taxon>
        <taxon>rosids</taxon>
        <taxon>malvids</taxon>
        <taxon>Malvales</taxon>
        <taxon>Malvaceae</taxon>
        <taxon>Malvoideae</taxon>
        <taxon>Hibiscus</taxon>
    </lineage>
</organism>
<evidence type="ECO:0000313" key="2">
    <source>
        <dbReference type="EMBL" id="KAK8499120.1"/>
    </source>
</evidence>
<dbReference type="EMBL" id="JBBPBM010000239">
    <property type="protein sequence ID" value="KAK8499120.1"/>
    <property type="molecule type" value="Genomic_DNA"/>
</dbReference>
<evidence type="ECO:0000256" key="1">
    <source>
        <dbReference type="SAM" id="Phobius"/>
    </source>
</evidence>